<dbReference type="OrthoDB" id="9798990at2"/>
<keyword evidence="2" id="KW-1185">Reference proteome</keyword>
<dbReference type="Proteomes" id="UP000219669">
    <property type="component" value="Unassembled WGS sequence"/>
</dbReference>
<reference evidence="1 2" key="1">
    <citation type="submission" date="2017-09" db="EMBL/GenBank/DDBJ databases">
        <authorList>
            <person name="Ehlers B."/>
            <person name="Leendertz F.H."/>
        </authorList>
    </citation>
    <scope>NUCLEOTIDE SEQUENCE [LARGE SCALE GENOMIC DNA]</scope>
    <source>
        <strain evidence="1 2">DSM 16848</strain>
    </source>
</reference>
<dbReference type="AlphaFoldDB" id="A0A286E9Y8"/>
<evidence type="ECO:0000313" key="2">
    <source>
        <dbReference type="Proteomes" id="UP000219669"/>
    </source>
</evidence>
<dbReference type="EMBL" id="OCNF01000006">
    <property type="protein sequence ID" value="SOD67696.1"/>
    <property type="molecule type" value="Genomic_DNA"/>
</dbReference>
<accession>A0A286E9Y8</accession>
<name>A0A286E9Y8_9NEIS</name>
<proteinExistence type="predicted"/>
<gene>
    <name evidence="1" type="ORF">SAMN02746062_01001</name>
</gene>
<organism evidence="1 2">
    <name type="scientific">Alysiella filiformis DSM 16848</name>
    <dbReference type="NCBI Taxonomy" id="1120981"/>
    <lineage>
        <taxon>Bacteria</taxon>
        <taxon>Pseudomonadati</taxon>
        <taxon>Pseudomonadota</taxon>
        <taxon>Betaproteobacteria</taxon>
        <taxon>Neisseriales</taxon>
        <taxon>Neisseriaceae</taxon>
        <taxon>Alysiella</taxon>
    </lineage>
</organism>
<sequence length="75" mass="8786">MIDQNDVYLDTHILVWLYQSQTQRLSHNVIATLENYQNRLLISPMVLLDLGFLHEIERINANAEQVFNTLCDVLD</sequence>
<dbReference type="SUPFAM" id="SSF88723">
    <property type="entry name" value="PIN domain-like"/>
    <property type="match status" value="1"/>
</dbReference>
<dbReference type="InterPro" id="IPR029060">
    <property type="entry name" value="PIN-like_dom_sf"/>
</dbReference>
<protein>
    <recommendedName>
        <fullName evidence="3">PIN domain-containing protein</fullName>
    </recommendedName>
</protein>
<evidence type="ECO:0008006" key="3">
    <source>
        <dbReference type="Google" id="ProtNLM"/>
    </source>
</evidence>
<dbReference type="RefSeq" id="WP_097114059.1">
    <property type="nucleotide sequence ID" value="NZ_CP083931.1"/>
</dbReference>
<evidence type="ECO:0000313" key="1">
    <source>
        <dbReference type="EMBL" id="SOD67696.1"/>
    </source>
</evidence>